<keyword evidence="4" id="KW-0904">Protein phosphatase</keyword>
<feature type="region of interest" description="Disordered" evidence="5">
    <location>
        <begin position="171"/>
        <end position="197"/>
    </location>
</feature>
<evidence type="ECO:0000256" key="3">
    <source>
        <dbReference type="ARBA" id="ARBA00022801"/>
    </source>
</evidence>
<name>A0ABP0JW68_9DINO</name>
<dbReference type="Proteomes" id="UP001642484">
    <property type="component" value="Unassembled WGS sequence"/>
</dbReference>
<dbReference type="PROSITE" id="PS50056">
    <property type="entry name" value="TYR_PHOSPHATASE_2"/>
    <property type="match status" value="1"/>
</dbReference>
<evidence type="ECO:0000313" key="8">
    <source>
        <dbReference type="EMBL" id="CAK9018029.1"/>
    </source>
</evidence>
<evidence type="ECO:0000256" key="1">
    <source>
        <dbReference type="ARBA" id="ARBA00008601"/>
    </source>
</evidence>
<dbReference type="SUPFAM" id="SSF52799">
    <property type="entry name" value="(Phosphotyrosine protein) phosphatases II"/>
    <property type="match status" value="1"/>
</dbReference>
<protein>
    <recommendedName>
        <fullName evidence="2">protein-tyrosine-phosphatase</fullName>
        <ecNumber evidence="2">3.1.3.48</ecNumber>
    </recommendedName>
</protein>
<dbReference type="SMART" id="SM00195">
    <property type="entry name" value="DSPc"/>
    <property type="match status" value="1"/>
</dbReference>
<feature type="domain" description="Tyrosine specific protein phosphatases" evidence="7">
    <location>
        <begin position="84"/>
        <end position="140"/>
    </location>
</feature>
<comment type="similarity">
    <text evidence="1">Belongs to the protein-tyrosine phosphatase family. Non-receptor class dual specificity subfamily.</text>
</comment>
<organism evidence="9 10">
    <name type="scientific">Durusdinium trenchii</name>
    <dbReference type="NCBI Taxonomy" id="1381693"/>
    <lineage>
        <taxon>Eukaryota</taxon>
        <taxon>Sar</taxon>
        <taxon>Alveolata</taxon>
        <taxon>Dinophyceae</taxon>
        <taxon>Suessiales</taxon>
        <taxon>Symbiodiniaceae</taxon>
        <taxon>Durusdinium</taxon>
    </lineage>
</organism>
<evidence type="ECO:0000259" key="7">
    <source>
        <dbReference type="PROSITE" id="PS50056"/>
    </source>
</evidence>
<dbReference type="EC" id="3.1.3.48" evidence="2"/>
<proteinExistence type="inferred from homology"/>
<dbReference type="PANTHER" id="PTHR10159">
    <property type="entry name" value="DUAL SPECIFICITY PROTEIN PHOSPHATASE"/>
    <property type="match status" value="1"/>
</dbReference>
<evidence type="ECO:0000256" key="2">
    <source>
        <dbReference type="ARBA" id="ARBA00013064"/>
    </source>
</evidence>
<evidence type="ECO:0000313" key="9">
    <source>
        <dbReference type="EMBL" id="CAK9018715.1"/>
    </source>
</evidence>
<keyword evidence="10" id="KW-1185">Reference proteome</keyword>
<sequence length="293" mass="32179">MGAGKSVHRIDEGFFICGVDALSDVKYLKTLGIQCILNAAQEDLYKHAPGPRRGAAANLMVELPQNFDVRIIGAEDSSDCNLSLHFQEIADFIEAGRAKGGVVVHCAAGISRASTSCMAYMMMKEHWSLDAAFRKVHAVRNIVHPNDGFWRQLRDLEASLKASGVELRSLPEDWCPPEQPSRPEDEKGEVRNFSSSRSETMEMLASLEQDITTTRSFITHFLTARIVPKAGVKAQEVQQALLKLESPGVRVEECDVQSPEAVLLRAGLVHSMTHSAFLKLLEGVHGVQGAEVE</sequence>
<dbReference type="CDD" id="cd14498">
    <property type="entry name" value="DSP"/>
    <property type="match status" value="1"/>
</dbReference>
<evidence type="ECO:0000259" key="6">
    <source>
        <dbReference type="PROSITE" id="PS50054"/>
    </source>
</evidence>
<keyword evidence="3" id="KW-0378">Hydrolase</keyword>
<dbReference type="Pfam" id="PF00782">
    <property type="entry name" value="DSPc"/>
    <property type="match status" value="1"/>
</dbReference>
<evidence type="ECO:0000313" key="10">
    <source>
        <dbReference type="Proteomes" id="UP001642484"/>
    </source>
</evidence>
<evidence type="ECO:0000256" key="5">
    <source>
        <dbReference type="SAM" id="MobiDB-lite"/>
    </source>
</evidence>
<feature type="domain" description="Tyrosine-protein phosphatase" evidence="6">
    <location>
        <begin position="4"/>
        <end position="162"/>
    </location>
</feature>
<dbReference type="InterPro" id="IPR029021">
    <property type="entry name" value="Prot-tyrosine_phosphatase-like"/>
</dbReference>
<dbReference type="PROSITE" id="PS50054">
    <property type="entry name" value="TYR_PHOSPHATASE_DUAL"/>
    <property type="match status" value="1"/>
</dbReference>
<feature type="compositionally biased region" description="Basic and acidic residues" evidence="5">
    <location>
        <begin position="181"/>
        <end position="190"/>
    </location>
</feature>
<reference evidence="9 10" key="1">
    <citation type="submission" date="2024-02" db="EMBL/GenBank/DDBJ databases">
        <authorList>
            <person name="Chen Y."/>
            <person name="Shah S."/>
            <person name="Dougan E. K."/>
            <person name="Thang M."/>
            <person name="Chan C."/>
        </authorList>
    </citation>
    <scope>NUCLEOTIDE SEQUENCE [LARGE SCALE GENOMIC DNA]</scope>
</reference>
<accession>A0ABP0JW68</accession>
<dbReference type="InterPro" id="IPR000340">
    <property type="entry name" value="Dual-sp_phosphatase_cat-dom"/>
</dbReference>
<dbReference type="EMBL" id="CAXAMN010006669">
    <property type="protein sequence ID" value="CAK9018715.1"/>
    <property type="molecule type" value="Genomic_DNA"/>
</dbReference>
<dbReference type="PANTHER" id="PTHR10159:SF519">
    <property type="entry name" value="DUAL SPECIFICITY PROTEIN PHOSPHATASE MPK3"/>
    <property type="match status" value="1"/>
</dbReference>
<dbReference type="EMBL" id="CAXAMN010006557">
    <property type="protein sequence ID" value="CAK9018029.1"/>
    <property type="molecule type" value="Genomic_DNA"/>
</dbReference>
<dbReference type="InterPro" id="IPR020422">
    <property type="entry name" value="TYR_PHOSPHATASE_DUAL_dom"/>
</dbReference>
<evidence type="ECO:0000256" key="4">
    <source>
        <dbReference type="ARBA" id="ARBA00022912"/>
    </source>
</evidence>
<dbReference type="InterPro" id="IPR000387">
    <property type="entry name" value="Tyr_Pase_dom"/>
</dbReference>
<comment type="caution">
    <text evidence="9">The sequence shown here is derived from an EMBL/GenBank/DDBJ whole genome shotgun (WGS) entry which is preliminary data.</text>
</comment>
<gene>
    <name evidence="8" type="ORF">CCMP2556_LOCUS13097</name>
    <name evidence="9" type="ORF">CCMP2556_LOCUS13385</name>
</gene>
<dbReference type="Gene3D" id="3.90.190.10">
    <property type="entry name" value="Protein tyrosine phosphatase superfamily"/>
    <property type="match status" value="1"/>
</dbReference>